<keyword evidence="3" id="KW-1185">Reference proteome</keyword>
<organism evidence="2 3">
    <name type="scientific">Phialocephala subalpina</name>
    <dbReference type="NCBI Taxonomy" id="576137"/>
    <lineage>
        <taxon>Eukaryota</taxon>
        <taxon>Fungi</taxon>
        <taxon>Dikarya</taxon>
        <taxon>Ascomycota</taxon>
        <taxon>Pezizomycotina</taxon>
        <taxon>Leotiomycetes</taxon>
        <taxon>Helotiales</taxon>
        <taxon>Mollisiaceae</taxon>
        <taxon>Phialocephala</taxon>
        <taxon>Phialocephala fortinii species complex</taxon>
    </lineage>
</organism>
<gene>
    <name evidence="2" type="ORF">PAC_15174</name>
</gene>
<evidence type="ECO:0000313" key="3">
    <source>
        <dbReference type="Proteomes" id="UP000184330"/>
    </source>
</evidence>
<feature type="compositionally biased region" description="Polar residues" evidence="1">
    <location>
        <begin position="34"/>
        <end position="49"/>
    </location>
</feature>
<accession>A0A1L7XJT9</accession>
<name>A0A1L7XJT9_9HELO</name>
<dbReference type="AlphaFoldDB" id="A0A1L7XJT9"/>
<proteinExistence type="predicted"/>
<dbReference type="Proteomes" id="UP000184330">
    <property type="component" value="Unassembled WGS sequence"/>
</dbReference>
<reference evidence="2 3" key="1">
    <citation type="submission" date="2016-03" db="EMBL/GenBank/DDBJ databases">
        <authorList>
            <person name="Ploux O."/>
        </authorList>
    </citation>
    <scope>NUCLEOTIDE SEQUENCE [LARGE SCALE GENOMIC DNA]</scope>
    <source>
        <strain evidence="2 3">UAMH 11012</strain>
    </source>
</reference>
<evidence type="ECO:0000256" key="1">
    <source>
        <dbReference type="SAM" id="MobiDB-lite"/>
    </source>
</evidence>
<evidence type="ECO:0000313" key="2">
    <source>
        <dbReference type="EMBL" id="CZR65274.1"/>
    </source>
</evidence>
<dbReference type="EMBL" id="FJOG01000030">
    <property type="protein sequence ID" value="CZR65274.1"/>
    <property type="molecule type" value="Genomic_DNA"/>
</dbReference>
<protein>
    <submittedName>
        <fullName evidence="2">Uncharacterized protein</fullName>
    </submittedName>
</protein>
<feature type="region of interest" description="Disordered" evidence="1">
    <location>
        <begin position="23"/>
        <end position="49"/>
    </location>
</feature>
<sequence>MPSQHIAQEDPGPDDHALTLLASQQHKNLCGETHGQSSPTAQQELENRSQLSNYTSIEDTDDSEGEPAILTVQRISTSGLEPIMSPTLVIGLLMPENFKGRRGGKRTNIEPADAIEVEQGRRSLECFEPLEIRPRTDHDEDHSISGGAVYLLVHQHMFRSLNPMA</sequence>